<proteinExistence type="predicted"/>
<feature type="domain" description="BRCT" evidence="3">
    <location>
        <begin position="1193"/>
        <end position="1263"/>
    </location>
</feature>
<keyword evidence="4" id="KW-1185">Reference proteome</keyword>
<evidence type="ECO:0000256" key="1">
    <source>
        <dbReference type="ARBA" id="ARBA00022737"/>
    </source>
</evidence>
<dbReference type="GO" id="GO:0006270">
    <property type="term" value="P:DNA replication initiation"/>
    <property type="evidence" value="ECO:0007669"/>
    <property type="project" value="TreeGrafter"/>
</dbReference>
<dbReference type="GO" id="GO:0007095">
    <property type="term" value="P:mitotic G2 DNA damage checkpoint signaling"/>
    <property type="evidence" value="ECO:0007669"/>
    <property type="project" value="TreeGrafter"/>
</dbReference>
<reference evidence="5" key="1">
    <citation type="submission" date="2022-11" db="UniProtKB">
        <authorList>
            <consortium name="WormBaseParasite"/>
        </authorList>
    </citation>
    <scope>IDENTIFICATION</scope>
</reference>
<feature type="domain" description="BRCT" evidence="3">
    <location>
        <begin position="397"/>
        <end position="491"/>
    </location>
</feature>
<dbReference type="InterPro" id="IPR036420">
    <property type="entry name" value="BRCT_dom_sf"/>
</dbReference>
<protein>
    <submittedName>
        <fullName evidence="5">BRCT domain-containing protein</fullName>
    </submittedName>
</protein>
<dbReference type="CDD" id="cd17738">
    <property type="entry name" value="BRCT_TopBP1_rpt7"/>
    <property type="match status" value="1"/>
</dbReference>
<evidence type="ECO:0000256" key="2">
    <source>
        <dbReference type="SAM" id="MobiDB-lite"/>
    </source>
</evidence>
<dbReference type="InterPro" id="IPR059215">
    <property type="entry name" value="BRCT2_TopBP1-like"/>
</dbReference>
<keyword evidence="1" id="KW-0677">Repeat</keyword>
<accession>A0A915PII3</accession>
<sequence>MPLKTTRRKIHSLDEDIEMVRNYELWMLKAEVNEAVAGSPRLHELAHQEDLFQGKSIWYLDFPKMQVLHESSSPMFLNVMRCVELVKKDPYRFRVYGTLALITCLKKKERLPKRHSPVWSTTLQGAIVCFSGIEMKTRKQQISLVKMMGGTISKAFTEKVTHLVADSQDTKSKKFVTAIDYAVPVLSVSWIFAAWKNAKAFNERKYIDQQFVNEHRLQIFSKCIITCSGIAPQDRSTLSHLIEANGGVYAGNMKKNHCTHLVTDLNSGEKYKIARKWGWDQVKIVRLRWVTKSVEKGYRLPERLYETRTISAVECSTPRTSQLTQFQPLPNIELSIIHRLPDHQQIRGGNHLIKSDTTTLETTESTFSESNCSKMKLLQRATMAVDPIVPFDLDALHFNDFMSNCIIYLCGIADENFKKYKWLTNRVGSGRRDRLVYGDITHVVVGPRKLDWKLIKELKEKAYNNVKVVTCEWLLNCAKAQEVLDESDYLVFKSEKSNFELSPSVLNGSTVEGSDYNNESRKEIKFRITETGNKLLGKEVGILGNSGLNFTQKITWEKTLSSNNKSESSGCHLFTGLSFRIVVAKEEIRKKLFCDIKNHGGKIQQEAKIWVNYMVCEVLDYLLNNTTNFNCGSIVSSFWLHDCIEKDVIVNAKKHPLYRPIEASEVSQVFKGCIVGLGTLPESEKDIFADILRKFGAEVKNHLGYGKQLSICTEIIAGAEKDCADAAPHWQIPVLDPSWIIESIIQNQLQPIQPYLFQDQSFKNYSRKDQLWMYVTEQKPNSDRSNIPDGMNVGNELPINTFNKSQKFEAPDCYVMDVVQHNSIETRESTGRVEDQLLEVQSQNVLLEENERKCQTRSSFQVQFTLQKTLSHNSVAECDKKNLEEQASTNLAEVLNLTEAYAYVDGISTQKTLDSSLSEDTWNDTSVNRVLGEAVVKTAQTSKIPWTSTRRTTDYDRMQARIESWQEKINEPGYVWLVVEAENSAAILLEYSYQNSKTQFLLNGLDISPFCRADRRRIAEKLAKLAMQREQYVRTIEAEKEKQREQEKKARAQVDTELSKRSARKRHVELPEPQYYGWKESSPRPIATQILNPFDTDPEGNDQNMLLLTEPYGQDQRNKISGTVAGFEAGYHIVKFLAVQKSLFYAIHIWFHKNFSDVSNNLSSMADCEDALIVKTPIVSMKRICFTSTVRRDRSALVSMVLELGGEVCDEFDERVTHLVCGRIVRNEKLLCSIAKGLIIVDEDYVIDSHAESNWLEVDNYEWGSNHSLTKHEFSAQRFVSFALACHRWRMKIEKDPTQRAFQSWKALFYCGRRRFADLKRIIDFGGGEAHLRDDVCSLEGFTVALVEKSGFWNLKEVAELVKNNIQCFGIDYLATYLTLEEGSEVERHFHKDYAAELCRIREN</sequence>
<feature type="domain" description="BRCT" evidence="3">
    <location>
        <begin position="118"/>
        <end position="208"/>
    </location>
</feature>
<feature type="domain" description="BRCT" evidence="3">
    <location>
        <begin position="215"/>
        <end position="307"/>
    </location>
</feature>
<feature type="domain" description="BRCT" evidence="3">
    <location>
        <begin position="665"/>
        <end position="757"/>
    </location>
</feature>
<dbReference type="Pfam" id="PF12738">
    <property type="entry name" value="PTCB-BRCT"/>
    <property type="match status" value="1"/>
</dbReference>
<dbReference type="PANTHER" id="PTHR13561:SF20">
    <property type="entry name" value="DNA TOPOISOMERASE 2-BINDING PROTEIN 1"/>
    <property type="match status" value="1"/>
</dbReference>
<dbReference type="FunFam" id="3.40.50.10190:FF:000018">
    <property type="entry name" value="DNA topoisomerase 2-binding protein 1"/>
    <property type="match status" value="1"/>
</dbReference>
<dbReference type="Pfam" id="PF00533">
    <property type="entry name" value="BRCT"/>
    <property type="match status" value="3"/>
</dbReference>
<dbReference type="InterPro" id="IPR001357">
    <property type="entry name" value="BRCT_dom"/>
</dbReference>
<dbReference type="PROSITE" id="PS50172">
    <property type="entry name" value="BRCT"/>
    <property type="match status" value="6"/>
</dbReference>
<feature type="region of interest" description="Disordered" evidence="2">
    <location>
        <begin position="1039"/>
        <end position="1063"/>
    </location>
</feature>
<dbReference type="FunFam" id="3.40.50.10190:FF:000010">
    <property type="entry name" value="DNA topoisomerase II binding protein 1"/>
    <property type="match status" value="1"/>
</dbReference>
<dbReference type="CDD" id="cd17731">
    <property type="entry name" value="BRCT_TopBP1_rpt2_like"/>
    <property type="match status" value="1"/>
</dbReference>
<feature type="domain" description="BRCT" evidence="3">
    <location>
        <begin position="569"/>
        <end position="657"/>
    </location>
</feature>
<feature type="compositionally biased region" description="Basic and acidic residues" evidence="2">
    <location>
        <begin position="1039"/>
        <end position="1060"/>
    </location>
</feature>
<evidence type="ECO:0000313" key="5">
    <source>
        <dbReference type="WBParaSite" id="sdigi.contig181.g5764.t1"/>
    </source>
</evidence>
<evidence type="ECO:0000313" key="4">
    <source>
        <dbReference type="Proteomes" id="UP000887581"/>
    </source>
</evidence>
<dbReference type="SMART" id="SM00292">
    <property type="entry name" value="BRCT"/>
    <property type="match status" value="6"/>
</dbReference>
<name>A0A915PII3_9BILA</name>
<evidence type="ECO:0000259" key="3">
    <source>
        <dbReference type="PROSITE" id="PS50172"/>
    </source>
</evidence>
<dbReference type="Proteomes" id="UP000887581">
    <property type="component" value="Unplaced"/>
</dbReference>
<organism evidence="4 5">
    <name type="scientific">Setaria digitata</name>
    <dbReference type="NCBI Taxonomy" id="48799"/>
    <lineage>
        <taxon>Eukaryota</taxon>
        <taxon>Metazoa</taxon>
        <taxon>Ecdysozoa</taxon>
        <taxon>Nematoda</taxon>
        <taxon>Chromadorea</taxon>
        <taxon>Rhabditida</taxon>
        <taxon>Spirurina</taxon>
        <taxon>Spiruromorpha</taxon>
        <taxon>Filarioidea</taxon>
        <taxon>Setariidae</taxon>
        <taxon>Setaria</taxon>
    </lineage>
</organism>
<dbReference type="SUPFAM" id="SSF52113">
    <property type="entry name" value="BRCT domain"/>
    <property type="match status" value="6"/>
</dbReference>
<dbReference type="GO" id="GO:0033314">
    <property type="term" value="P:mitotic DNA replication checkpoint signaling"/>
    <property type="evidence" value="ECO:0007669"/>
    <property type="project" value="TreeGrafter"/>
</dbReference>
<dbReference type="WBParaSite" id="sdigi.contig181.g5764.t1">
    <property type="protein sequence ID" value="sdigi.contig181.g5764.t1"/>
    <property type="gene ID" value="sdigi.contig181.g5764"/>
</dbReference>
<dbReference type="Gene3D" id="3.40.50.10190">
    <property type="entry name" value="BRCT domain"/>
    <property type="match status" value="7"/>
</dbReference>
<dbReference type="PANTHER" id="PTHR13561">
    <property type="entry name" value="DNA REPLICATION REGULATOR DPB11-RELATED"/>
    <property type="match status" value="1"/>
</dbReference>